<accession>A0A1Y2E854</accession>
<dbReference type="AlphaFoldDB" id="A0A1Y2E854"/>
<dbReference type="GeneID" id="63771826"/>
<evidence type="ECO:0000313" key="3">
    <source>
        <dbReference type="Proteomes" id="UP000193689"/>
    </source>
</evidence>
<evidence type="ECO:0000256" key="1">
    <source>
        <dbReference type="SAM" id="MobiDB-lite"/>
    </source>
</evidence>
<dbReference type="EMBL" id="MCFJ01000004">
    <property type="protein sequence ID" value="ORY67035.1"/>
    <property type="molecule type" value="Genomic_DNA"/>
</dbReference>
<feature type="region of interest" description="Disordered" evidence="1">
    <location>
        <begin position="23"/>
        <end position="56"/>
    </location>
</feature>
<dbReference type="OrthoDB" id="5150445at2759"/>
<dbReference type="RefSeq" id="XP_040717659.1">
    <property type="nucleotide sequence ID" value="XM_040855614.1"/>
</dbReference>
<protein>
    <submittedName>
        <fullName evidence="2">Uncharacterized protein</fullName>
    </submittedName>
</protein>
<evidence type="ECO:0000313" key="2">
    <source>
        <dbReference type="EMBL" id="ORY67035.1"/>
    </source>
</evidence>
<dbReference type="Proteomes" id="UP000193689">
    <property type="component" value="Unassembled WGS sequence"/>
</dbReference>
<keyword evidence="3" id="KW-1185">Reference proteome</keyword>
<gene>
    <name evidence="2" type="ORF">BCR38DRAFT_338390</name>
</gene>
<sequence>MRSHPYRAPPPLPPLLDELSTYLPNRDGRRANDDTEIPLSDFNPDTSSLLPRKRRQHRVRVQGRLALVRSVSVANLNASTGIPSPRDSIARFDTGITGKSRRRRSIDAVSDMEEDVEERDTQFRGYGIGGAGNIRTCDKIRIPDGEINGGVCRSAD</sequence>
<organism evidence="2 3">
    <name type="scientific">Pseudomassariella vexata</name>
    <dbReference type="NCBI Taxonomy" id="1141098"/>
    <lineage>
        <taxon>Eukaryota</taxon>
        <taxon>Fungi</taxon>
        <taxon>Dikarya</taxon>
        <taxon>Ascomycota</taxon>
        <taxon>Pezizomycotina</taxon>
        <taxon>Sordariomycetes</taxon>
        <taxon>Xylariomycetidae</taxon>
        <taxon>Amphisphaeriales</taxon>
        <taxon>Pseudomassariaceae</taxon>
        <taxon>Pseudomassariella</taxon>
    </lineage>
</organism>
<comment type="caution">
    <text evidence="2">The sequence shown here is derived from an EMBL/GenBank/DDBJ whole genome shotgun (WGS) entry which is preliminary data.</text>
</comment>
<reference evidence="2 3" key="1">
    <citation type="submission" date="2016-07" db="EMBL/GenBank/DDBJ databases">
        <title>Pervasive Adenine N6-methylation of Active Genes in Fungi.</title>
        <authorList>
            <consortium name="DOE Joint Genome Institute"/>
            <person name="Mondo S.J."/>
            <person name="Dannebaum R.O."/>
            <person name="Kuo R.C."/>
            <person name="Labutti K."/>
            <person name="Haridas S."/>
            <person name="Kuo A."/>
            <person name="Salamov A."/>
            <person name="Ahrendt S.R."/>
            <person name="Lipzen A."/>
            <person name="Sullivan W."/>
            <person name="Andreopoulos W.B."/>
            <person name="Clum A."/>
            <person name="Lindquist E."/>
            <person name="Daum C."/>
            <person name="Ramamoorthy G.K."/>
            <person name="Gryganskyi A."/>
            <person name="Culley D."/>
            <person name="Magnuson J.K."/>
            <person name="James T.Y."/>
            <person name="O'Malley M.A."/>
            <person name="Stajich J.E."/>
            <person name="Spatafora J.W."/>
            <person name="Visel A."/>
            <person name="Grigoriev I.V."/>
        </authorList>
    </citation>
    <scope>NUCLEOTIDE SEQUENCE [LARGE SCALE GENOMIC DNA]</scope>
    <source>
        <strain evidence="2 3">CBS 129021</strain>
    </source>
</reference>
<proteinExistence type="predicted"/>
<dbReference type="InParanoid" id="A0A1Y2E854"/>
<name>A0A1Y2E854_9PEZI</name>